<name>A0A2T1GLP5_9CYAN</name>
<evidence type="ECO:0000256" key="1">
    <source>
        <dbReference type="SAM" id="Coils"/>
    </source>
</evidence>
<evidence type="ECO:0000313" key="2">
    <source>
        <dbReference type="EMBL" id="PSB58802.1"/>
    </source>
</evidence>
<proteinExistence type="predicted"/>
<feature type="coiled-coil region" evidence="1">
    <location>
        <begin position="53"/>
        <end position="80"/>
    </location>
</feature>
<organism evidence="2 3">
    <name type="scientific">Chamaesiphon polymorphus CCALA 037</name>
    <dbReference type="NCBI Taxonomy" id="2107692"/>
    <lineage>
        <taxon>Bacteria</taxon>
        <taxon>Bacillati</taxon>
        <taxon>Cyanobacteriota</taxon>
        <taxon>Cyanophyceae</taxon>
        <taxon>Gomontiellales</taxon>
        <taxon>Chamaesiphonaceae</taxon>
        <taxon>Chamaesiphon</taxon>
    </lineage>
</organism>
<reference evidence="2 3" key="1">
    <citation type="submission" date="2018-03" db="EMBL/GenBank/DDBJ databases">
        <title>The ancient ancestry and fast evolution of plastids.</title>
        <authorList>
            <person name="Moore K.R."/>
            <person name="Magnabosco C."/>
            <person name="Momper L."/>
            <person name="Gold D.A."/>
            <person name="Bosak T."/>
            <person name="Fournier G.P."/>
        </authorList>
    </citation>
    <scope>NUCLEOTIDE SEQUENCE [LARGE SCALE GENOMIC DNA]</scope>
    <source>
        <strain evidence="2 3">CCALA 037</strain>
    </source>
</reference>
<dbReference type="Proteomes" id="UP000238937">
    <property type="component" value="Unassembled WGS sequence"/>
</dbReference>
<keyword evidence="3" id="KW-1185">Reference proteome</keyword>
<dbReference type="EMBL" id="PVWO01000023">
    <property type="protein sequence ID" value="PSB58802.1"/>
    <property type="molecule type" value="Genomic_DNA"/>
</dbReference>
<accession>A0A2T1GLP5</accession>
<comment type="caution">
    <text evidence="2">The sequence shown here is derived from an EMBL/GenBank/DDBJ whole genome shotgun (WGS) entry which is preliminary data.</text>
</comment>
<keyword evidence="1" id="KW-0175">Coiled coil</keyword>
<evidence type="ECO:0000313" key="3">
    <source>
        <dbReference type="Proteomes" id="UP000238937"/>
    </source>
</evidence>
<sequence>MLAVPQPLTINRSQMSTSIDRNSDLNIQIPTVQVPKFSHLRQDANPILAAHMLQEIYKMVVEWQQELQDIERERIQITNSGPILAAWLESRTFKYNLTGTAIPTPYETVDLNTLTTIDPQAGYRLCGLDEYGALWTRPCSMAEILSVSQSIARYQQLKDLTERKQQVEQHIRQILEDLVHLRLKLED</sequence>
<dbReference type="AlphaFoldDB" id="A0A2T1GLP5"/>
<protein>
    <submittedName>
        <fullName evidence="2">Uncharacterized protein</fullName>
    </submittedName>
</protein>
<gene>
    <name evidence="2" type="ORF">C7B77_03395</name>
</gene>